<feature type="signal peptide" evidence="2">
    <location>
        <begin position="1"/>
        <end position="22"/>
    </location>
</feature>
<dbReference type="OrthoDB" id="1652165at2"/>
<evidence type="ECO:0000313" key="4">
    <source>
        <dbReference type="EMBL" id="GAT34292.1"/>
    </source>
</evidence>
<evidence type="ECO:0000259" key="3">
    <source>
        <dbReference type="Pfam" id="PF07589"/>
    </source>
</evidence>
<dbReference type="InParanoid" id="A0A146GAP1"/>
<reference evidence="5" key="1">
    <citation type="journal article" date="2017" name="Genome Announc.">
        <title>Draft Genome Sequence of Terrimicrobium sacchariphilum NM-5T, a Facultative Anaerobic Soil Bacterium of the Class Spartobacteria.</title>
        <authorList>
            <person name="Qiu Y.L."/>
            <person name="Tourlousse D.M."/>
            <person name="Matsuura N."/>
            <person name="Ohashi A."/>
            <person name="Sekiguchi Y."/>
        </authorList>
    </citation>
    <scope>NUCLEOTIDE SEQUENCE [LARGE SCALE GENOMIC DNA]</scope>
    <source>
        <strain evidence="5">NM-5</strain>
    </source>
</reference>
<evidence type="ECO:0000313" key="5">
    <source>
        <dbReference type="Proteomes" id="UP000076023"/>
    </source>
</evidence>
<dbReference type="RefSeq" id="WP_075079936.1">
    <property type="nucleotide sequence ID" value="NZ_BDCO01000002.1"/>
</dbReference>
<dbReference type="InterPro" id="IPR013424">
    <property type="entry name" value="Ice-binding_C"/>
</dbReference>
<protein>
    <submittedName>
        <fullName evidence="4">PEP-CTERM protein-sorting domain-containing protein</fullName>
    </submittedName>
</protein>
<evidence type="ECO:0000256" key="1">
    <source>
        <dbReference type="SAM" id="Phobius"/>
    </source>
</evidence>
<name>A0A146GAP1_TERSA</name>
<dbReference type="AlphaFoldDB" id="A0A146GAP1"/>
<keyword evidence="1" id="KW-0472">Membrane</keyword>
<dbReference type="Proteomes" id="UP000076023">
    <property type="component" value="Unassembled WGS sequence"/>
</dbReference>
<gene>
    <name evidence="4" type="ORF">TSACC_22717</name>
</gene>
<sequence>MKIPHLLLLLSATLLTVTTTPAAVVVTTSTSLPSDVVFSNVATSTNTTISWYNTVNSTEREIAQSFQATSSFTLDSITMLLNDSGSAVGNGSGTGTTNTQGATFTVTIYSSTTNRFDLSSTIQMVSSQTGTLPTTGFTGANVRGNYITFDLGSNVALTSGLYYAFAFSFPTAATDRSLQFVVNGNTLSTTGYAYTFTNSASSPGSWTANGGNDYAFYLSAVPEPGAFALAGLGMLLLLIRRRRSMVH</sequence>
<organism evidence="4 5">
    <name type="scientific">Terrimicrobium sacchariphilum</name>
    <dbReference type="NCBI Taxonomy" id="690879"/>
    <lineage>
        <taxon>Bacteria</taxon>
        <taxon>Pseudomonadati</taxon>
        <taxon>Verrucomicrobiota</taxon>
        <taxon>Terrimicrobiia</taxon>
        <taxon>Terrimicrobiales</taxon>
        <taxon>Terrimicrobiaceae</taxon>
        <taxon>Terrimicrobium</taxon>
    </lineage>
</organism>
<feature type="chain" id="PRO_5007524671" evidence="2">
    <location>
        <begin position="23"/>
        <end position="247"/>
    </location>
</feature>
<keyword evidence="1" id="KW-1133">Transmembrane helix</keyword>
<proteinExistence type="predicted"/>
<dbReference type="Pfam" id="PF07589">
    <property type="entry name" value="PEP-CTERM"/>
    <property type="match status" value="1"/>
</dbReference>
<dbReference type="EMBL" id="BDCO01000002">
    <property type="protein sequence ID" value="GAT34292.1"/>
    <property type="molecule type" value="Genomic_DNA"/>
</dbReference>
<accession>A0A146GAP1</accession>
<feature type="domain" description="Ice-binding protein C-terminal" evidence="3">
    <location>
        <begin position="220"/>
        <end position="242"/>
    </location>
</feature>
<evidence type="ECO:0000256" key="2">
    <source>
        <dbReference type="SAM" id="SignalP"/>
    </source>
</evidence>
<comment type="caution">
    <text evidence="4">The sequence shown here is derived from an EMBL/GenBank/DDBJ whole genome shotgun (WGS) entry which is preliminary data.</text>
</comment>
<feature type="transmembrane region" description="Helical" evidence="1">
    <location>
        <begin position="214"/>
        <end position="239"/>
    </location>
</feature>
<keyword evidence="2" id="KW-0732">Signal</keyword>
<keyword evidence="5" id="KW-1185">Reference proteome</keyword>
<dbReference type="STRING" id="690879.TSACC_22717"/>
<keyword evidence="1" id="KW-0812">Transmembrane</keyword>